<feature type="region of interest" description="Disordered" evidence="11">
    <location>
        <begin position="86"/>
        <end position="115"/>
    </location>
</feature>
<comment type="subcellular location">
    <subcellularLocation>
        <location evidence="1">Mitochondrion</location>
    </subcellularLocation>
</comment>
<dbReference type="PROSITE" id="PS00632">
    <property type="entry name" value="RIBOSOMAL_S4"/>
    <property type="match status" value="1"/>
</dbReference>
<evidence type="ECO:0000256" key="2">
    <source>
        <dbReference type="ARBA" id="ARBA00007465"/>
    </source>
</evidence>
<evidence type="ECO:0000256" key="7">
    <source>
        <dbReference type="ARBA" id="ARBA00023274"/>
    </source>
</evidence>
<dbReference type="Pfam" id="PF01479">
    <property type="entry name" value="S4"/>
    <property type="match status" value="1"/>
</dbReference>
<dbReference type="EMBL" id="JAAQHG020000019">
    <property type="protein sequence ID" value="KAL1585529.1"/>
    <property type="molecule type" value="Genomic_DNA"/>
</dbReference>
<keyword evidence="4 10" id="KW-0694">RNA-binding</keyword>
<gene>
    <name evidence="13" type="ORF">WHR41_05660</name>
</gene>
<evidence type="ECO:0000313" key="14">
    <source>
        <dbReference type="Proteomes" id="UP000803884"/>
    </source>
</evidence>
<evidence type="ECO:0000259" key="12">
    <source>
        <dbReference type="SMART" id="SM00363"/>
    </source>
</evidence>
<dbReference type="GO" id="GO:0019843">
    <property type="term" value="F:rRNA binding"/>
    <property type="evidence" value="ECO:0007669"/>
    <property type="project" value="UniProtKB-KW"/>
</dbReference>
<comment type="similarity">
    <text evidence="2">Belongs to the universal ribosomal protein uS4 family.</text>
</comment>
<dbReference type="PANTHER" id="PTHR11831:SF4">
    <property type="entry name" value="SMALL RIBOSOMAL SUBUNIT PROTEIN US4M"/>
    <property type="match status" value="1"/>
</dbReference>
<feature type="compositionally biased region" description="Basic and acidic residues" evidence="11">
    <location>
        <begin position="279"/>
        <end position="295"/>
    </location>
</feature>
<feature type="domain" description="RNA-binding S4" evidence="12">
    <location>
        <begin position="136"/>
        <end position="195"/>
    </location>
</feature>
<organism evidence="13 14">
    <name type="scientific">Cladosporium halotolerans</name>
    <dbReference type="NCBI Taxonomy" id="1052096"/>
    <lineage>
        <taxon>Eukaryota</taxon>
        <taxon>Fungi</taxon>
        <taxon>Dikarya</taxon>
        <taxon>Ascomycota</taxon>
        <taxon>Pezizomycotina</taxon>
        <taxon>Dothideomycetes</taxon>
        <taxon>Dothideomycetidae</taxon>
        <taxon>Cladosporiales</taxon>
        <taxon>Cladosporiaceae</taxon>
        <taxon>Cladosporium</taxon>
    </lineage>
</organism>
<keyword evidence="5" id="KW-0689">Ribosomal protein</keyword>
<feature type="region of interest" description="Disordered" evidence="11">
    <location>
        <begin position="278"/>
        <end position="319"/>
    </location>
</feature>
<evidence type="ECO:0000256" key="11">
    <source>
        <dbReference type="SAM" id="MobiDB-lite"/>
    </source>
</evidence>
<dbReference type="RefSeq" id="XP_069228635.1">
    <property type="nucleotide sequence ID" value="XM_069374265.1"/>
</dbReference>
<feature type="compositionally biased region" description="Basic and acidic residues" evidence="11">
    <location>
        <begin position="235"/>
        <end position="246"/>
    </location>
</feature>
<dbReference type="PROSITE" id="PS50889">
    <property type="entry name" value="S4"/>
    <property type="match status" value="1"/>
</dbReference>
<keyword evidence="6" id="KW-0496">Mitochondrion</keyword>
<keyword evidence="14" id="KW-1185">Reference proteome</keyword>
<dbReference type="InterPro" id="IPR018079">
    <property type="entry name" value="Ribosomal_uS4_CS"/>
</dbReference>
<dbReference type="GeneID" id="96007103"/>
<evidence type="ECO:0000313" key="13">
    <source>
        <dbReference type="EMBL" id="KAL1585529.1"/>
    </source>
</evidence>
<proteinExistence type="inferred from homology"/>
<dbReference type="Proteomes" id="UP000803884">
    <property type="component" value="Unassembled WGS sequence"/>
</dbReference>
<dbReference type="GO" id="GO:0042274">
    <property type="term" value="P:ribosomal small subunit biogenesis"/>
    <property type="evidence" value="ECO:0007669"/>
    <property type="project" value="TreeGrafter"/>
</dbReference>
<accession>A0AB34KR17</accession>
<evidence type="ECO:0000256" key="3">
    <source>
        <dbReference type="ARBA" id="ARBA00022730"/>
    </source>
</evidence>
<sequence>MPRKYHALKVPKVRQDWSKWNLYNLSRIKTPNASKLSFFQQKWAAKSLARAYHNPYVREGQWTRMFDRRLPAVVPMNFQYLARNDGSEQASGRGMGLEEEDAHEMGRSEPGRRKLGMGMAKKSTPYMHMAFYPLERRLDTAIFRAMFASSSKQARQFVTHGWVKVNGKKMTYPGYLLNPGDMFSVEPERVLFATGVQKPVQQKRGAKKAAAEGEEAEEGQEEVNEESTEEPSEQTEVKGSDSKEAESESAPNEADAVPGPEEALKALKKLRNRASHIMEGSKAELTGRRRQELRSISKTVRATMTRFGRRDSKDPEGQSVEELTALLNDIVSKIPKEHLPATEKTSKSEEGSAPKSSNPQAQDPEHEDEYKAAKDAQLLHQALQRARENPYDPSKPYRTPWMPRSYMSAFAFIPRYLEVNQNICSAVYLRHPVARPGIAEVPTPLSAETMGLAFNWYLRRR</sequence>
<dbReference type="InterPro" id="IPR022801">
    <property type="entry name" value="Ribosomal_uS4"/>
</dbReference>
<protein>
    <recommendedName>
        <fullName evidence="9">Small ribosomal subunit protein uS4m</fullName>
    </recommendedName>
</protein>
<dbReference type="SUPFAM" id="SSF55174">
    <property type="entry name" value="Alpha-L RNA-binding motif"/>
    <property type="match status" value="1"/>
</dbReference>
<evidence type="ECO:0000256" key="8">
    <source>
        <dbReference type="ARBA" id="ARBA00037226"/>
    </source>
</evidence>
<dbReference type="InterPro" id="IPR036986">
    <property type="entry name" value="S4_RNA-bd_sf"/>
</dbReference>
<name>A0AB34KR17_9PEZI</name>
<evidence type="ECO:0000256" key="9">
    <source>
        <dbReference type="ARBA" id="ARBA00071419"/>
    </source>
</evidence>
<comment type="caution">
    <text evidence="13">The sequence shown here is derived from an EMBL/GenBank/DDBJ whole genome shotgun (WGS) entry which is preliminary data.</text>
</comment>
<dbReference type="CDD" id="cd00165">
    <property type="entry name" value="S4"/>
    <property type="match status" value="1"/>
</dbReference>
<evidence type="ECO:0000256" key="4">
    <source>
        <dbReference type="ARBA" id="ARBA00022884"/>
    </source>
</evidence>
<dbReference type="GO" id="GO:0003735">
    <property type="term" value="F:structural constituent of ribosome"/>
    <property type="evidence" value="ECO:0007669"/>
    <property type="project" value="TreeGrafter"/>
</dbReference>
<evidence type="ECO:0000256" key="6">
    <source>
        <dbReference type="ARBA" id="ARBA00023128"/>
    </source>
</evidence>
<keyword evidence="7" id="KW-0687">Ribonucleoprotein</keyword>
<evidence type="ECO:0000256" key="1">
    <source>
        <dbReference type="ARBA" id="ARBA00004173"/>
    </source>
</evidence>
<evidence type="ECO:0000256" key="5">
    <source>
        <dbReference type="ARBA" id="ARBA00022980"/>
    </source>
</evidence>
<dbReference type="Gene3D" id="3.10.290.10">
    <property type="entry name" value="RNA-binding S4 domain"/>
    <property type="match status" value="1"/>
</dbReference>
<reference evidence="13 14" key="1">
    <citation type="journal article" date="2020" name="Microbiol. Resour. Announc.">
        <title>Draft Genome Sequence of a Cladosporium Species Isolated from the Mesophotic Ascidian Didemnum maculosum.</title>
        <authorList>
            <person name="Gioti A."/>
            <person name="Siaperas R."/>
            <person name="Nikolaivits E."/>
            <person name="Le Goff G."/>
            <person name="Ouazzani J."/>
            <person name="Kotoulas G."/>
            <person name="Topakas E."/>
        </authorList>
    </citation>
    <scope>NUCLEOTIDE SEQUENCE [LARGE SCALE GENOMIC DNA]</scope>
    <source>
        <strain evidence="13 14">TM138-S3</strain>
    </source>
</reference>
<dbReference type="InterPro" id="IPR002942">
    <property type="entry name" value="S4_RNA-bd"/>
</dbReference>
<dbReference type="FunFam" id="3.10.290.10:FF:000025">
    <property type="entry name" value="30S ribosomal subunit S4"/>
    <property type="match status" value="1"/>
</dbReference>
<dbReference type="GO" id="GO:0005763">
    <property type="term" value="C:mitochondrial small ribosomal subunit"/>
    <property type="evidence" value="ECO:0007669"/>
    <property type="project" value="TreeGrafter"/>
</dbReference>
<comment type="function">
    <text evidence="8">Component of the mitochondrial ribosome (mitoribosome), a dedicated translation machinery responsible for the synthesis of mitochondrial genome-encoded proteins, including at least some of the essential transmembrane subunits of the mitochondrial respiratory chain. The mitoribosomes are attached to the mitochondrial inner membrane and translation products are cotranslationally integrated into the membrane.</text>
</comment>
<feature type="region of interest" description="Disordered" evidence="11">
    <location>
        <begin position="334"/>
        <end position="371"/>
    </location>
</feature>
<feature type="compositionally biased region" description="Basic and acidic residues" evidence="11">
    <location>
        <begin position="334"/>
        <end position="352"/>
    </location>
</feature>
<feature type="compositionally biased region" description="Acidic residues" evidence="11">
    <location>
        <begin position="212"/>
        <end position="233"/>
    </location>
</feature>
<feature type="region of interest" description="Disordered" evidence="11">
    <location>
        <begin position="198"/>
        <end position="261"/>
    </location>
</feature>
<feature type="compositionally biased region" description="Basic and acidic residues" evidence="11">
    <location>
        <begin position="103"/>
        <end position="112"/>
    </location>
</feature>
<dbReference type="AlphaFoldDB" id="A0AB34KR17"/>
<evidence type="ECO:0000256" key="10">
    <source>
        <dbReference type="PROSITE-ProRule" id="PRU00182"/>
    </source>
</evidence>
<dbReference type="SMART" id="SM00363">
    <property type="entry name" value="S4"/>
    <property type="match status" value="1"/>
</dbReference>
<keyword evidence="3 10" id="KW-0699">rRNA-binding</keyword>
<dbReference type="PANTHER" id="PTHR11831">
    <property type="entry name" value="30S 40S RIBOSOMAL PROTEIN"/>
    <property type="match status" value="1"/>
</dbReference>